<dbReference type="Proteomes" id="UP000002363">
    <property type="component" value="Chromosome"/>
</dbReference>
<dbReference type="KEGG" id="enc:ECL_03582"/>
<dbReference type="AlphaFoldDB" id="A0A0H3CPK9"/>
<reference evidence="1 2" key="1">
    <citation type="journal article" date="2010" name="J. Bacteriol.">
        <title>Complete genome sequence of Enterobacter cloacae subsp. cloacae type strain ATCC 13047.</title>
        <authorList>
            <person name="Ren Y."/>
            <person name="Ren Y."/>
            <person name="Zhou Z."/>
            <person name="Guo X."/>
            <person name="Li Y."/>
            <person name="Feng L."/>
            <person name="Wang L."/>
        </authorList>
    </citation>
    <scope>NUCLEOTIDE SEQUENCE [LARGE SCALE GENOMIC DNA]</scope>
    <source>
        <strain evidence="2">ATCC 13047 / DSM 30054 / NBRC 13535 / NCTC 10005 / WDCM 00083 / NCDC 279-56</strain>
    </source>
</reference>
<name>A0A0H3CPK9_ENTCC</name>
<dbReference type="OrthoDB" id="6630913at2"/>
<dbReference type="InterPro" id="IPR036390">
    <property type="entry name" value="WH_DNA-bd_sf"/>
</dbReference>
<dbReference type="SUPFAM" id="SSF46785">
    <property type="entry name" value="Winged helix' DNA-binding domain"/>
    <property type="match status" value="1"/>
</dbReference>
<dbReference type="RefSeq" id="WP_013098065.1">
    <property type="nucleotide sequence ID" value="NC_014121.1"/>
</dbReference>
<dbReference type="EnsemblBacteria" id="ADF63116">
    <property type="protein sequence ID" value="ADF63116"/>
    <property type="gene ID" value="ECL_03582"/>
</dbReference>
<keyword evidence="2" id="KW-1185">Reference proteome</keyword>
<dbReference type="eggNOG" id="COG3888">
    <property type="taxonomic scope" value="Bacteria"/>
</dbReference>
<accession>A0A0H3CPK9</accession>
<dbReference type="Gene3D" id="1.10.10.10">
    <property type="entry name" value="Winged helix-like DNA-binding domain superfamily/Winged helix DNA-binding domain"/>
    <property type="match status" value="2"/>
</dbReference>
<dbReference type="EMBL" id="CP001918">
    <property type="protein sequence ID" value="ADF63116.1"/>
    <property type="molecule type" value="Genomic_DNA"/>
</dbReference>
<evidence type="ECO:0000313" key="2">
    <source>
        <dbReference type="Proteomes" id="UP000002363"/>
    </source>
</evidence>
<sequence>MNTREKILNHLENNKPTSAREFHQLTGAPKSRITQLLRELTESGQLEIHSVHNGIKRYRLTELHANRRQAILEWLDSGSEGTSSVISADTGVDLQMTAQILASLSKQGEVYREWLDKGKVWLYRKNAPLTFGCANQMTAFINLKWFTEFGHLNRGDMLTSEQHRCHNEKKKFQRRV</sequence>
<protein>
    <submittedName>
        <fullName evidence="1">Uncharacterized protein</fullName>
    </submittedName>
</protein>
<dbReference type="HOGENOM" id="CLU_1737692_0_0_6"/>
<evidence type="ECO:0000313" key="1">
    <source>
        <dbReference type="EMBL" id="ADF63116.1"/>
    </source>
</evidence>
<dbReference type="PATRIC" id="fig|716541.4.peg.3743"/>
<organism evidence="1 2">
    <name type="scientific">Enterobacter cloacae subsp. cloacae (strain ATCC 13047 / DSM 30054 / NBRC 13535 / NCTC 10005 / WDCM 00083 / NCDC 279-56)</name>
    <dbReference type="NCBI Taxonomy" id="716541"/>
    <lineage>
        <taxon>Bacteria</taxon>
        <taxon>Pseudomonadati</taxon>
        <taxon>Pseudomonadota</taxon>
        <taxon>Gammaproteobacteria</taxon>
        <taxon>Enterobacterales</taxon>
        <taxon>Enterobacteriaceae</taxon>
        <taxon>Enterobacter</taxon>
        <taxon>Enterobacter cloacae complex</taxon>
    </lineage>
</organism>
<gene>
    <name evidence="1" type="ordered locus">ECL_03582</name>
</gene>
<proteinExistence type="predicted"/>
<dbReference type="InterPro" id="IPR036388">
    <property type="entry name" value="WH-like_DNA-bd_sf"/>
</dbReference>
<dbReference type="STRING" id="716541.ECL_03582"/>